<organism evidence="1 2">
    <name type="scientific">Phytophthora palmivora</name>
    <dbReference type="NCBI Taxonomy" id="4796"/>
    <lineage>
        <taxon>Eukaryota</taxon>
        <taxon>Sar</taxon>
        <taxon>Stramenopiles</taxon>
        <taxon>Oomycota</taxon>
        <taxon>Peronosporomycetes</taxon>
        <taxon>Peronosporales</taxon>
        <taxon>Peronosporaceae</taxon>
        <taxon>Phytophthora</taxon>
    </lineage>
</organism>
<keyword evidence="2" id="KW-1185">Reference proteome</keyword>
<sequence>MVFQAQALCGLLYIHTHVYIRLALHNSTYSTVNIRYPVIVLGIIDPSGRYFSIVYYRSSQRKTDDIKWILAFLKRYVLTDADDAQFIAGSTELPTTTILMCLFHVSQNINDKTQHLPRVTRLMIFRDFNRLQFCSRCENYIIEKDRIMASRMSACSFSPQFIIVGQHLVAQWIQVRYRETQYAEESRFSKWQIFHTPPNYATTFNPLEQYHRTLKMVHNSDRAPPIELMQRLDRSRYRLGVISAKVIPSLERCD</sequence>
<name>A0A2P4YSN5_9STRA</name>
<dbReference type="EMBL" id="NCKW01000275">
    <property type="protein sequence ID" value="POM80814.1"/>
    <property type="molecule type" value="Genomic_DNA"/>
</dbReference>
<accession>A0A2P4YSN5</accession>
<proteinExistence type="predicted"/>
<evidence type="ECO:0000313" key="2">
    <source>
        <dbReference type="Proteomes" id="UP000237271"/>
    </source>
</evidence>
<reference evidence="1 2" key="1">
    <citation type="journal article" date="2017" name="Genome Biol. Evol.">
        <title>Phytophthora megakarya and P. palmivora, closely related causal agents of cacao black pod rot, underwent increases in genome sizes and gene numbers by different mechanisms.</title>
        <authorList>
            <person name="Ali S.S."/>
            <person name="Shao J."/>
            <person name="Lary D.J."/>
            <person name="Kronmiller B."/>
            <person name="Shen D."/>
            <person name="Strem M.D."/>
            <person name="Amoako-Attah I."/>
            <person name="Akrofi A.Y."/>
            <person name="Begoude B.A."/>
            <person name="Ten Hoopen G.M."/>
            <person name="Coulibaly K."/>
            <person name="Kebe B.I."/>
            <person name="Melnick R.L."/>
            <person name="Guiltinan M.J."/>
            <person name="Tyler B.M."/>
            <person name="Meinhardt L.W."/>
            <person name="Bailey B.A."/>
        </authorList>
    </citation>
    <scope>NUCLEOTIDE SEQUENCE [LARGE SCALE GENOMIC DNA]</scope>
    <source>
        <strain evidence="2">sbr112.9</strain>
    </source>
</reference>
<protein>
    <submittedName>
        <fullName evidence="1">Uncharacterized protein</fullName>
    </submittedName>
</protein>
<evidence type="ECO:0000313" key="1">
    <source>
        <dbReference type="EMBL" id="POM80814.1"/>
    </source>
</evidence>
<dbReference type="AlphaFoldDB" id="A0A2P4YSN5"/>
<dbReference type="Proteomes" id="UP000237271">
    <property type="component" value="Unassembled WGS sequence"/>
</dbReference>
<dbReference type="OrthoDB" id="128837at2759"/>
<comment type="caution">
    <text evidence="1">The sequence shown here is derived from an EMBL/GenBank/DDBJ whole genome shotgun (WGS) entry which is preliminary data.</text>
</comment>
<gene>
    <name evidence="1" type="ORF">PHPALM_1301</name>
</gene>